<organism evidence="2 3">
    <name type="scientific">Vallicoccus soli</name>
    <dbReference type="NCBI Taxonomy" id="2339232"/>
    <lineage>
        <taxon>Bacteria</taxon>
        <taxon>Bacillati</taxon>
        <taxon>Actinomycetota</taxon>
        <taxon>Actinomycetes</taxon>
        <taxon>Motilibacterales</taxon>
        <taxon>Vallicoccaceae</taxon>
        <taxon>Vallicoccus</taxon>
    </lineage>
</organism>
<keyword evidence="3" id="KW-1185">Reference proteome</keyword>
<feature type="region of interest" description="Disordered" evidence="1">
    <location>
        <begin position="42"/>
        <end position="179"/>
    </location>
</feature>
<comment type="caution">
    <text evidence="2">The sequence shown here is derived from an EMBL/GenBank/DDBJ whole genome shotgun (WGS) entry which is preliminary data.</text>
</comment>
<dbReference type="EMBL" id="QZEZ01000004">
    <property type="protein sequence ID" value="RJK95973.1"/>
    <property type="molecule type" value="Genomic_DNA"/>
</dbReference>
<dbReference type="RefSeq" id="WP_119950399.1">
    <property type="nucleotide sequence ID" value="NZ_QZEZ01000004.1"/>
</dbReference>
<feature type="compositionally biased region" description="Basic and acidic residues" evidence="1">
    <location>
        <begin position="58"/>
        <end position="74"/>
    </location>
</feature>
<proteinExistence type="predicted"/>
<protein>
    <submittedName>
        <fullName evidence="2">Uncharacterized protein</fullName>
    </submittedName>
</protein>
<evidence type="ECO:0000313" key="2">
    <source>
        <dbReference type="EMBL" id="RJK95973.1"/>
    </source>
</evidence>
<feature type="compositionally biased region" description="Pro residues" evidence="1">
    <location>
        <begin position="155"/>
        <end position="179"/>
    </location>
</feature>
<feature type="compositionally biased region" description="Basic and acidic residues" evidence="1">
    <location>
        <begin position="110"/>
        <end position="122"/>
    </location>
</feature>
<gene>
    <name evidence="2" type="ORF">D5H78_10335</name>
</gene>
<evidence type="ECO:0000256" key="1">
    <source>
        <dbReference type="SAM" id="MobiDB-lite"/>
    </source>
</evidence>
<name>A0A3A3ZJR5_9ACTN</name>
<reference evidence="2 3" key="1">
    <citation type="submission" date="2018-09" db="EMBL/GenBank/DDBJ databases">
        <title>YIM 75000 draft genome.</title>
        <authorList>
            <person name="Tang S."/>
            <person name="Feng Y."/>
        </authorList>
    </citation>
    <scope>NUCLEOTIDE SEQUENCE [LARGE SCALE GENOMIC DNA]</scope>
    <source>
        <strain evidence="2 3">YIM 75000</strain>
    </source>
</reference>
<dbReference type="AlphaFoldDB" id="A0A3A3ZJR5"/>
<evidence type="ECO:0000313" key="3">
    <source>
        <dbReference type="Proteomes" id="UP000265614"/>
    </source>
</evidence>
<accession>A0A3A3ZJR5</accession>
<dbReference type="Proteomes" id="UP000265614">
    <property type="component" value="Unassembled WGS sequence"/>
</dbReference>
<sequence>MRGARSAPRRGAPTTLLPLLGLLALVGVLLPAPARAALAEALPSGSARTATAPAHGSGLDRRGPEPRAQRDGRALRTSAGGRRDALVTGTAPRVRQHPVAADGQGPGAQDRAHAHAHDHADDLPAAAVLGSGPPVPPALLRAPAPRPDDGAAPSHGPPAPAAPRAPPTGPPPVPPAPTA</sequence>